<dbReference type="SUPFAM" id="SSF50346">
    <property type="entry name" value="PRC-barrel domain"/>
    <property type="match status" value="1"/>
</dbReference>
<accession>A0A7Y0RCT1</accession>
<dbReference type="PANTHER" id="PTHR36505:SF1">
    <property type="entry name" value="BLR1072 PROTEIN"/>
    <property type="match status" value="1"/>
</dbReference>
<proteinExistence type="predicted"/>
<dbReference type="Proteomes" id="UP000567186">
    <property type="component" value="Unassembled WGS sequence"/>
</dbReference>
<dbReference type="AlphaFoldDB" id="A0A7Y0RCT1"/>
<protein>
    <submittedName>
        <fullName evidence="1">Uncharacterized protein</fullName>
    </submittedName>
</protein>
<reference evidence="1 2" key="1">
    <citation type="submission" date="2020-04" db="EMBL/GenBank/DDBJ databases">
        <title>Marinobacter oceani sp. nov., isolated from marine solar saltern.</title>
        <authorList>
            <person name="Chen X.-Y."/>
        </authorList>
    </citation>
    <scope>NUCLEOTIDE SEQUENCE [LARGE SCALE GENOMIC DNA]</scope>
    <source>
        <strain evidence="1 2">W62</strain>
    </source>
</reference>
<gene>
    <name evidence="1" type="ORF">HIU99_09685</name>
</gene>
<comment type="caution">
    <text evidence="1">The sequence shown here is derived from an EMBL/GenBank/DDBJ whole genome shotgun (WGS) entry which is preliminary data.</text>
</comment>
<sequence>MVAVVVSVGGFLGMGEKHVAINWDAVKMSGNPDDRDLRVDMTRDELQSAPGI</sequence>
<keyword evidence="2" id="KW-1185">Reference proteome</keyword>
<evidence type="ECO:0000313" key="2">
    <source>
        <dbReference type="Proteomes" id="UP000567186"/>
    </source>
</evidence>
<dbReference type="EMBL" id="JABCKY010000002">
    <property type="protein sequence ID" value="NMT63869.1"/>
    <property type="molecule type" value="Genomic_DNA"/>
</dbReference>
<dbReference type="PANTHER" id="PTHR36505">
    <property type="entry name" value="BLR1072 PROTEIN"/>
    <property type="match status" value="1"/>
</dbReference>
<evidence type="ECO:0000313" key="1">
    <source>
        <dbReference type="EMBL" id="NMT63869.1"/>
    </source>
</evidence>
<dbReference type="OrthoDB" id="286778at2"/>
<name>A0A7Y0RCT1_9GAMM</name>
<dbReference type="Gene3D" id="2.30.30.240">
    <property type="entry name" value="PRC-barrel domain"/>
    <property type="match status" value="1"/>
</dbReference>
<dbReference type="InterPro" id="IPR011033">
    <property type="entry name" value="PRC_barrel-like_sf"/>
</dbReference>
<organism evidence="1 2">
    <name type="scientific">Marinobacter orientalis</name>
    <dbReference type="NCBI Taxonomy" id="1928859"/>
    <lineage>
        <taxon>Bacteria</taxon>
        <taxon>Pseudomonadati</taxon>
        <taxon>Pseudomonadota</taxon>
        <taxon>Gammaproteobacteria</taxon>
        <taxon>Pseudomonadales</taxon>
        <taxon>Marinobacteraceae</taxon>
        <taxon>Marinobacter</taxon>
    </lineage>
</organism>